<comment type="caution">
    <text evidence="1">The sequence shown here is derived from an EMBL/GenBank/DDBJ whole genome shotgun (WGS) entry which is preliminary data.</text>
</comment>
<sequence>MSCGRGRTGTPHSHVPSHLIKSLLLLLLSHCALEGNYYHFIRRGITFTSRNPSLSCMIKQSKVILLHKHISLQRKNLTRVDEWVLHLRTNTKQNSHLVGRGLLFACYT</sequence>
<evidence type="ECO:0000313" key="1">
    <source>
        <dbReference type="EMBL" id="KAI4368024.1"/>
    </source>
</evidence>
<dbReference type="EMBL" id="CM042884">
    <property type="protein sequence ID" value="KAI4368024.1"/>
    <property type="molecule type" value="Genomic_DNA"/>
</dbReference>
<keyword evidence="2" id="KW-1185">Reference proteome</keyword>
<protein>
    <submittedName>
        <fullName evidence="1">Uncharacterized protein</fullName>
    </submittedName>
</protein>
<organism evidence="1 2">
    <name type="scientific">Melastoma candidum</name>
    <dbReference type="NCBI Taxonomy" id="119954"/>
    <lineage>
        <taxon>Eukaryota</taxon>
        <taxon>Viridiplantae</taxon>
        <taxon>Streptophyta</taxon>
        <taxon>Embryophyta</taxon>
        <taxon>Tracheophyta</taxon>
        <taxon>Spermatophyta</taxon>
        <taxon>Magnoliopsida</taxon>
        <taxon>eudicotyledons</taxon>
        <taxon>Gunneridae</taxon>
        <taxon>Pentapetalae</taxon>
        <taxon>rosids</taxon>
        <taxon>malvids</taxon>
        <taxon>Myrtales</taxon>
        <taxon>Melastomataceae</taxon>
        <taxon>Melastomatoideae</taxon>
        <taxon>Melastomateae</taxon>
        <taxon>Melastoma</taxon>
    </lineage>
</organism>
<reference evidence="2" key="1">
    <citation type="journal article" date="2023" name="Front. Plant Sci.">
        <title>Chromosomal-level genome assembly of Melastoma candidum provides insights into trichome evolution.</title>
        <authorList>
            <person name="Zhong Y."/>
            <person name="Wu W."/>
            <person name="Sun C."/>
            <person name="Zou P."/>
            <person name="Liu Y."/>
            <person name="Dai S."/>
            <person name="Zhou R."/>
        </authorList>
    </citation>
    <scope>NUCLEOTIDE SEQUENCE [LARGE SCALE GENOMIC DNA]</scope>
</reference>
<proteinExistence type="predicted"/>
<gene>
    <name evidence="1" type="ORF">MLD38_016636</name>
</gene>
<dbReference type="Proteomes" id="UP001057402">
    <property type="component" value="Chromosome 5"/>
</dbReference>
<accession>A0ACB9QN68</accession>
<evidence type="ECO:0000313" key="2">
    <source>
        <dbReference type="Proteomes" id="UP001057402"/>
    </source>
</evidence>
<name>A0ACB9QN68_9MYRT</name>